<dbReference type="SUPFAM" id="SSF159468">
    <property type="entry name" value="AtpF-like"/>
    <property type="match status" value="1"/>
</dbReference>
<dbReference type="Pfam" id="PF01990">
    <property type="entry name" value="ATP-synt_F"/>
    <property type="match status" value="1"/>
</dbReference>
<dbReference type="Gene3D" id="3.40.50.10580">
    <property type="entry name" value="ATPase, V1 complex, subunit F"/>
    <property type="match status" value="1"/>
</dbReference>
<evidence type="ECO:0000313" key="4">
    <source>
        <dbReference type="EMBL" id="UYP47853.1"/>
    </source>
</evidence>
<dbReference type="Proteomes" id="UP001208689">
    <property type="component" value="Chromosome"/>
</dbReference>
<evidence type="ECO:0000313" key="5">
    <source>
        <dbReference type="Proteomes" id="UP001208689"/>
    </source>
</evidence>
<name>A0ABY6HWV8_9ARCH</name>
<keyword evidence="5" id="KW-1185">Reference proteome</keyword>
<evidence type="ECO:0000256" key="2">
    <source>
        <dbReference type="ARBA" id="ARBA00022448"/>
    </source>
</evidence>
<reference evidence="4" key="1">
    <citation type="submission" date="2022-09" db="EMBL/GenBank/DDBJ databases">
        <title>Actin cytoskeleton and complex cell architecture in an #Asgard archaeon.</title>
        <authorList>
            <person name="Ponce Toledo R.I."/>
            <person name="Schleper C."/>
            <person name="Rodrigues Oliveira T."/>
            <person name="Wollweber F."/>
            <person name="Xu J."/>
            <person name="Rittmann S."/>
            <person name="Klingl A."/>
            <person name="Pilhofer M."/>
        </authorList>
    </citation>
    <scope>NUCLEOTIDE SEQUENCE</scope>
    <source>
        <strain evidence="4">B-35</strain>
    </source>
</reference>
<evidence type="ECO:0000256" key="3">
    <source>
        <dbReference type="ARBA" id="ARBA00023065"/>
    </source>
</evidence>
<dbReference type="InterPro" id="IPR036906">
    <property type="entry name" value="ATPase_V1_fsu_sf"/>
</dbReference>
<organism evidence="4 5">
    <name type="scientific">Candidatus Lokiarchaeum ossiferum</name>
    <dbReference type="NCBI Taxonomy" id="2951803"/>
    <lineage>
        <taxon>Archaea</taxon>
        <taxon>Promethearchaeati</taxon>
        <taxon>Promethearchaeota</taxon>
        <taxon>Promethearchaeia</taxon>
        <taxon>Promethearchaeales</taxon>
        <taxon>Promethearchaeaceae</taxon>
        <taxon>Candidatus Lokiarchaeum</taxon>
    </lineage>
</organism>
<proteinExistence type="inferred from homology"/>
<gene>
    <name evidence="4" type="ORF">NEF87_004138</name>
</gene>
<dbReference type="InterPro" id="IPR008218">
    <property type="entry name" value="ATPase_V1-cplx_f_g_su"/>
</dbReference>
<evidence type="ECO:0000256" key="1">
    <source>
        <dbReference type="ARBA" id="ARBA00010148"/>
    </source>
</evidence>
<accession>A0ABY6HWV8</accession>
<keyword evidence="2" id="KW-0813">Transport</keyword>
<evidence type="ECO:0008006" key="6">
    <source>
        <dbReference type="Google" id="ProtNLM"/>
    </source>
</evidence>
<protein>
    <recommendedName>
        <fullName evidence="6">V-type ATP synthase subunit F</fullName>
    </recommendedName>
</protein>
<dbReference type="EMBL" id="CP104013">
    <property type="protein sequence ID" value="UYP47853.1"/>
    <property type="molecule type" value="Genomic_DNA"/>
</dbReference>
<comment type="similarity">
    <text evidence="1">Belongs to the V-ATPase F subunit family.</text>
</comment>
<sequence length="88" mass="10613">MIGIKSFEISSNNSEIFQEEFDKILEDQDIGLVLLNEKYLMRQRDYFRRLKLRKYPIIIEIPDMKAPLKESYFRHLIEKYLGLTLKEG</sequence>
<keyword evidence="3" id="KW-0406">Ion transport</keyword>